<dbReference type="AlphaFoldDB" id="A0A8J9YSX0"/>
<proteinExistence type="predicted"/>
<evidence type="ECO:0000313" key="2">
    <source>
        <dbReference type="Proteomes" id="UP000838412"/>
    </source>
</evidence>
<gene>
    <name evidence="1" type="primary">Hypp6308</name>
    <name evidence="1" type="ORF">BLAG_LOCUS4881</name>
</gene>
<accession>A0A8J9YSX0</accession>
<organism evidence="1 2">
    <name type="scientific">Branchiostoma lanceolatum</name>
    <name type="common">Common lancelet</name>
    <name type="synonym">Amphioxus lanceolatum</name>
    <dbReference type="NCBI Taxonomy" id="7740"/>
    <lineage>
        <taxon>Eukaryota</taxon>
        <taxon>Metazoa</taxon>
        <taxon>Chordata</taxon>
        <taxon>Cephalochordata</taxon>
        <taxon>Leptocardii</taxon>
        <taxon>Amphioxiformes</taxon>
        <taxon>Branchiostomatidae</taxon>
        <taxon>Branchiostoma</taxon>
    </lineage>
</organism>
<dbReference type="OrthoDB" id="10578289at2759"/>
<evidence type="ECO:0000313" key="1">
    <source>
        <dbReference type="EMBL" id="CAH1241111.1"/>
    </source>
</evidence>
<sequence length="124" mass="13240">MVAGMKPFTTGPANPDIISNCYMGASMMLNEEAGLVGARAAIGGSFRHHLSPAGWGNVRPWIERQTIVCKFTSAACDGLGVSSIAGRGPVIPPPPPPLSAPDIYRDDVSRLRQLARDPPREVFR</sequence>
<name>A0A8J9YSX0_BRALA</name>
<dbReference type="EMBL" id="OV696697">
    <property type="protein sequence ID" value="CAH1241111.1"/>
    <property type="molecule type" value="Genomic_DNA"/>
</dbReference>
<keyword evidence="2" id="KW-1185">Reference proteome</keyword>
<protein>
    <submittedName>
        <fullName evidence="1">Hypp6308 protein</fullName>
    </submittedName>
</protein>
<dbReference type="Proteomes" id="UP000838412">
    <property type="component" value="Chromosome 12"/>
</dbReference>
<reference evidence="1" key="1">
    <citation type="submission" date="2022-01" db="EMBL/GenBank/DDBJ databases">
        <authorList>
            <person name="Braso-Vives M."/>
        </authorList>
    </citation>
    <scope>NUCLEOTIDE SEQUENCE</scope>
</reference>